<feature type="binding site" evidence="10 12">
    <location>
        <position position="122"/>
    </location>
    <ligand>
        <name>substrate</name>
    </ligand>
</feature>
<dbReference type="GO" id="GO:0004619">
    <property type="term" value="F:phosphoglycerate mutase activity"/>
    <property type="evidence" value="ECO:0007669"/>
    <property type="project" value="UniProtKB-UniRule"/>
</dbReference>
<evidence type="ECO:0000256" key="10">
    <source>
        <dbReference type="HAMAP-Rule" id="MF_01038"/>
    </source>
</evidence>
<dbReference type="UniPathway" id="UPA00109">
    <property type="reaction ID" value="UER00186"/>
</dbReference>
<evidence type="ECO:0000256" key="4">
    <source>
        <dbReference type="ARBA" id="ARBA00012026"/>
    </source>
</evidence>
<feature type="binding site" evidence="10 13">
    <location>
        <position position="460"/>
    </location>
    <ligand>
        <name>Mn(2+)</name>
        <dbReference type="ChEBI" id="CHEBI:29035"/>
        <label>1</label>
    </ligand>
</feature>
<dbReference type="InterPro" id="IPR017850">
    <property type="entry name" value="Alkaline_phosphatase_core_sf"/>
</dbReference>
<dbReference type="EMBL" id="FORX01000022">
    <property type="protein sequence ID" value="SFK38941.1"/>
    <property type="molecule type" value="Genomic_DNA"/>
</dbReference>
<feature type="binding site" evidence="10 13">
    <location>
        <position position="61"/>
    </location>
    <ligand>
        <name>Mn(2+)</name>
        <dbReference type="ChEBI" id="CHEBI:29035"/>
        <label>2</label>
    </ligand>
</feature>
<dbReference type="AlphaFoldDB" id="A0A1I3Z5J6"/>
<comment type="cofactor">
    <cofactor evidence="10">
        <name>Mn(2+)</name>
        <dbReference type="ChEBI" id="CHEBI:29035"/>
    </cofactor>
    <text evidence="10">Binds 2 manganese ions per subunit.</text>
</comment>
<feature type="binding site" evidence="10 13">
    <location>
        <position position="443"/>
    </location>
    <ligand>
        <name>Mn(2+)</name>
        <dbReference type="ChEBI" id="CHEBI:29035"/>
        <label>2</label>
    </ligand>
</feature>
<keyword evidence="7 10" id="KW-0464">Manganese</keyword>
<sequence>MKKPCVLLILDGWGKAAPGPGNAVSQARTPRMDALLSAHPKGELKCMGRDVGLPDGQMGNSEVGHLNLGAGRIVYQDIMRINLAIEDGSLAANPVLAELAGAARGGSGRVHLMGLVSDGGVHSMQDHLVALIRSLSDQGVADICVHAFLDGRDTPPRSGLGYIKALEADLARMGAGRIVSVSGRYYAMDRDQRWDRVELAYAAMTEGRGLTAVSAADAVSDGYAAGENDEFVKPRVILRDGQPSGLIGDGDAVLFFNFRADRARELTRALTEDDFTGFARPRKIALSRFVTMTRYEKDFGLPVLFPPVSLDRILGQVVSERGMRQLRTAETEKYAHVTYFFNGGQETPFPGEDRELLPSPKDVPTYDFKPEMSVNKVTDTLVAALESGNYDMVICNFANLDMVGHTGVIPAAIKACEAVDQCLGRVMDSVVKMGGTLLVTADHGNAEDMLDAQGNVKTSHSLNPVPFVYVGPGNFKVRDGRLADVAPTILAILGIEKPVEMTGESLLLPL</sequence>
<comment type="similarity">
    <text evidence="3 10">Belongs to the BPG-independent phosphoglycerate mutase family.</text>
</comment>
<dbReference type="InterPro" id="IPR005995">
    <property type="entry name" value="Pgm_bpd_ind"/>
</dbReference>
<accession>A0A1I3Z5J6</accession>
<evidence type="ECO:0000256" key="1">
    <source>
        <dbReference type="ARBA" id="ARBA00000370"/>
    </source>
</evidence>
<evidence type="ECO:0000313" key="17">
    <source>
        <dbReference type="Proteomes" id="UP000198635"/>
    </source>
</evidence>
<evidence type="ECO:0000256" key="7">
    <source>
        <dbReference type="ARBA" id="ARBA00023211"/>
    </source>
</evidence>
<dbReference type="InterPro" id="IPR036646">
    <property type="entry name" value="PGAM_B_sf"/>
</dbReference>
<dbReference type="Proteomes" id="UP000198635">
    <property type="component" value="Unassembled WGS sequence"/>
</dbReference>
<comment type="catalytic activity">
    <reaction evidence="1 10">
        <text>(2R)-2-phosphoglycerate = (2R)-3-phosphoglycerate</text>
        <dbReference type="Rhea" id="RHEA:15901"/>
        <dbReference type="ChEBI" id="CHEBI:58272"/>
        <dbReference type="ChEBI" id="CHEBI:58289"/>
        <dbReference type="EC" id="5.4.2.12"/>
    </reaction>
</comment>
<comment type="pathway">
    <text evidence="2 10">Carbohydrate degradation; glycolysis; pyruvate from D-glyceraldehyde 3-phosphate: step 3/5.</text>
</comment>
<keyword evidence="6 10" id="KW-0324">Glycolysis</keyword>
<dbReference type="SUPFAM" id="SSF64158">
    <property type="entry name" value="2,3-Bisphosphoglycerate-independent phosphoglycerate mutase, substrate-binding domain"/>
    <property type="match status" value="1"/>
</dbReference>
<dbReference type="EC" id="5.4.2.12" evidence="4 10"/>
<evidence type="ECO:0000256" key="8">
    <source>
        <dbReference type="ARBA" id="ARBA00023235"/>
    </source>
</evidence>
<evidence type="ECO:0000256" key="6">
    <source>
        <dbReference type="ARBA" id="ARBA00023152"/>
    </source>
</evidence>
<feature type="binding site" evidence="10 12">
    <location>
        <position position="333"/>
    </location>
    <ligand>
        <name>substrate</name>
    </ligand>
</feature>
<dbReference type="HAMAP" id="MF_01038">
    <property type="entry name" value="GpmI"/>
    <property type="match status" value="1"/>
</dbReference>
<name>A0A1I3Z5J6_9BACT</name>
<dbReference type="STRING" id="52560.SAMN04488082_12244"/>
<comment type="function">
    <text evidence="10">Catalyzes the interconversion of 2-phosphoglycerate and 3-phosphoglycerate.</text>
</comment>
<protein>
    <recommendedName>
        <fullName evidence="9 10">2,3-bisphosphoglycerate-independent phosphoglycerate mutase</fullName>
        <shortName evidence="10">BPG-independent PGAM</shortName>
        <shortName evidence="10">Phosphoglyceromutase</shortName>
        <shortName evidence="10">iPGM</shortName>
        <ecNumber evidence="4 10">5.4.2.12</ecNumber>
    </recommendedName>
</protein>
<feature type="binding site" evidence="10 13">
    <location>
        <position position="11"/>
    </location>
    <ligand>
        <name>Mn(2+)</name>
        <dbReference type="ChEBI" id="CHEBI:29035"/>
        <label>2</label>
    </ligand>
</feature>
<feature type="binding site" evidence="10 12">
    <location>
        <position position="184"/>
    </location>
    <ligand>
        <name>substrate</name>
    </ligand>
</feature>
<dbReference type="GO" id="GO:0030145">
    <property type="term" value="F:manganese ion binding"/>
    <property type="evidence" value="ECO:0007669"/>
    <property type="project" value="UniProtKB-UniRule"/>
</dbReference>
<dbReference type="OrthoDB" id="9800863at2"/>
<dbReference type="Pfam" id="PF06415">
    <property type="entry name" value="iPGM_N"/>
    <property type="match status" value="1"/>
</dbReference>
<dbReference type="Pfam" id="PF01676">
    <property type="entry name" value="Metalloenzyme"/>
    <property type="match status" value="1"/>
</dbReference>
<evidence type="ECO:0000256" key="3">
    <source>
        <dbReference type="ARBA" id="ARBA00008819"/>
    </source>
</evidence>
<feature type="binding site" evidence="10 13">
    <location>
        <position position="405"/>
    </location>
    <ligand>
        <name>Mn(2+)</name>
        <dbReference type="ChEBI" id="CHEBI:29035"/>
        <label>1</label>
    </ligand>
</feature>
<proteinExistence type="inferred from homology"/>
<organism evidence="16 17">
    <name type="scientific">Desulfomicrobium apsheronum</name>
    <dbReference type="NCBI Taxonomy" id="52560"/>
    <lineage>
        <taxon>Bacteria</taxon>
        <taxon>Pseudomonadati</taxon>
        <taxon>Thermodesulfobacteriota</taxon>
        <taxon>Desulfovibrionia</taxon>
        <taxon>Desulfovibrionales</taxon>
        <taxon>Desulfomicrobiaceae</taxon>
        <taxon>Desulfomicrobium</taxon>
    </lineage>
</organism>
<feature type="binding site" evidence="10 13">
    <location>
        <position position="401"/>
    </location>
    <ligand>
        <name>Mn(2+)</name>
        <dbReference type="ChEBI" id="CHEBI:29035"/>
        <label>1</label>
    </ligand>
</feature>
<dbReference type="GO" id="GO:0005829">
    <property type="term" value="C:cytosol"/>
    <property type="evidence" value="ECO:0007669"/>
    <property type="project" value="TreeGrafter"/>
</dbReference>
<evidence type="ECO:0000313" key="16">
    <source>
        <dbReference type="EMBL" id="SFK38941.1"/>
    </source>
</evidence>
<evidence type="ECO:0000259" key="14">
    <source>
        <dbReference type="Pfam" id="PF01676"/>
    </source>
</evidence>
<dbReference type="PANTHER" id="PTHR31637">
    <property type="entry name" value="2,3-BISPHOSPHOGLYCERATE-INDEPENDENT PHOSPHOGLYCERATE MUTASE"/>
    <property type="match status" value="1"/>
</dbReference>
<feature type="domain" description="BPG-independent PGAM N-terminal" evidence="15">
    <location>
        <begin position="81"/>
        <end position="297"/>
    </location>
</feature>
<evidence type="ECO:0000256" key="9">
    <source>
        <dbReference type="ARBA" id="ARBA00071648"/>
    </source>
</evidence>
<dbReference type="InterPro" id="IPR011258">
    <property type="entry name" value="BPG-indep_PGM_N"/>
</dbReference>
<evidence type="ECO:0000256" key="12">
    <source>
        <dbReference type="PIRSR" id="PIRSR001492-2"/>
    </source>
</evidence>
<evidence type="ECO:0000256" key="13">
    <source>
        <dbReference type="PIRSR" id="PIRSR001492-3"/>
    </source>
</evidence>
<feature type="binding site" evidence="10 12">
    <location>
        <begin position="259"/>
        <end position="262"/>
    </location>
    <ligand>
        <name>substrate</name>
    </ligand>
</feature>
<dbReference type="InterPro" id="IPR006124">
    <property type="entry name" value="Metalloenzyme"/>
</dbReference>
<keyword evidence="5 10" id="KW-0479">Metal-binding</keyword>
<dbReference type="Gene3D" id="3.40.720.10">
    <property type="entry name" value="Alkaline Phosphatase, subunit A"/>
    <property type="match status" value="1"/>
</dbReference>
<evidence type="ECO:0000259" key="15">
    <source>
        <dbReference type="Pfam" id="PF06415"/>
    </source>
</evidence>
<keyword evidence="17" id="KW-1185">Reference proteome</keyword>
<reference evidence="17" key="1">
    <citation type="submission" date="2016-10" db="EMBL/GenBank/DDBJ databases">
        <authorList>
            <person name="Varghese N."/>
            <person name="Submissions S."/>
        </authorList>
    </citation>
    <scope>NUCLEOTIDE SEQUENCE [LARGE SCALE GENOMIC DNA]</scope>
    <source>
        <strain evidence="17">DSM 5918</strain>
    </source>
</reference>
<comment type="subunit">
    <text evidence="10">Monomer.</text>
</comment>
<feature type="binding site" evidence="10 12">
    <location>
        <position position="190"/>
    </location>
    <ligand>
        <name>substrate</name>
    </ligand>
</feature>
<dbReference type="GO" id="GO:0006096">
    <property type="term" value="P:glycolytic process"/>
    <property type="evidence" value="ECO:0007669"/>
    <property type="project" value="UniProtKB-UniRule"/>
</dbReference>
<feature type="active site" description="Phosphoserine intermediate" evidence="10 11">
    <location>
        <position position="61"/>
    </location>
</feature>
<dbReference type="PIRSF" id="PIRSF001492">
    <property type="entry name" value="IPGAM"/>
    <property type="match status" value="1"/>
</dbReference>
<keyword evidence="8 10" id="KW-0413">Isomerase</keyword>
<dbReference type="PANTHER" id="PTHR31637:SF0">
    <property type="entry name" value="2,3-BISPHOSPHOGLYCERATE-INDEPENDENT PHOSPHOGLYCERATE MUTASE"/>
    <property type="match status" value="1"/>
</dbReference>
<dbReference type="NCBIfam" id="TIGR01307">
    <property type="entry name" value="pgm_bpd_ind"/>
    <property type="match status" value="1"/>
</dbReference>
<evidence type="ECO:0000256" key="5">
    <source>
        <dbReference type="ARBA" id="ARBA00022723"/>
    </source>
</evidence>
<dbReference type="RefSeq" id="WP_092378584.1">
    <property type="nucleotide sequence ID" value="NZ_FORX01000022.1"/>
</dbReference>
<dbReference type="GO" id="GO:0006007">
    <property type="term" value="P:glucose catabolic process"/>
    <property type="evidence" value="ECO:0007669"/>
    <property type="project" value="InterPro"/>
</dbReference>
<dbReference type="FunFam" id="3.40.1450.10:FF:000001">
    <property type="entry name" value="2,3-bisphosphoglycerate-independent phosphoglycerate mutase"/>
    <property type="match status" value="1"/>
</dbReference>
<evidence type="ECO:0000256" key="11">
    <source>
        <dbReference type="PIRSR" id="PIRSR001492-1"/>
    </source>
</evidence>
<feature type="binding site" evidence="10 12">
    <location>
        <begin position="152"/>
        <end position="153"/>
    </location>
    <ligand>
        <name>substrate</name>
    </ligand>
</feature>
<evidence type="ECO:0000256" key="2">
    <source>
        <dbReference type="ARBA" id="ARBA00004798"/>
    </source>
</evidence>
<feature type="domain" description="Metalloenzyme" evidence="14">
    <location>
        <begin position="3"/>
        <end position="497"/>
    </location>
</feature>
<dbReference type="CDD" id="cd16010">
    <property type="entry name" value="iPGM"/>
    <property type="match status" value="1"/>
</dbReference>
<feature type="binding site" evidence="10 13">
    <location>
        <position position="442"/>
    </location>
    <ligand>
        <name>Mn(2+)</name>
        <dbReference type="ChEBI" id="CHEBI:29035"/>
        <label>2</label>
    </ligand>
</feature>
<dbReference type="Gene3D" id="3.40.1450.10">
    <property type="entry name" value="BPG-independent phosphoglycerate mutase, domain B"/>
    <property type="match status" value="1"/>
</dbReference>
<gene>
    <name evidence="10" type="primary">gpmI</name>
    <name evidence="16" type="ORF">SAMN04488082_12244</name>
</gene>
<dbReference type="SUPFAM" id="SSF53649">
    <property type="entry name" value="Alkaline phosphatase-like"/>
    <property type="match status" value="1"/>
</dbReference>